<dbReference type="Pfam" id="PF00646">
    <property type="entry name" value="F-box"/>
    <property type="match status" value="1"/>
</dbReference>
<feature type="compositionally biased region" description="Acidic residues" evidence="1">
    <location>
        <begin position="482"/>
        <end position="492"/>
    </location>
</feature>
<dbReference type="InterPro" id="IPR001810">
    <property type="entry name" value="F-box_dom"/>
</dbReference>
<proteinExistence type="predicted"/>
<dbReference type="SMART" id="SM00256">
    <property type="entry name" value="FBOX"/>
    <property type="match status" value="1"/>
</dbReference>
<feature type="compositionally biased region" description="Basic and acidic residues" evidence="1">
    <location>
        <begin position="245"/>
        <end position="256"/>
    </location>
</feature>
<dbReference type="PANTHER" id="PTHR34591:SF53">
    <property type="entry name" value="F-BOX DOMAIN-CONTAINING PROTEIN"/>
    <property type="match status" value="1"/>
</dbReference>
<reference evidence="3" key="1">
    <citation type="submission" date="2023-07" db="EMBL/GenBank/DDBJ databases">
        <title>A chromosome-level genome assembly of Lolium multiflorum.</title>
        <authorList>
            <person name="Chen Y."/>
            <person name="Copetti D."/>
            <person name="Kolliker R."/>
            <person name="Studer B."/>
        </authorList>
    </citation>
    <scope>NUCLEOTIDE SEQUENCE</scope>
    <source>
        <strain evidence="3">02402/16</strain>
        <tissue evidence="3">Leaf</tissue>
    </source>
</reference>
<dbReference type="PANTHER" id="PTHR34591">
    <property type="entry name" value="OS03G0653100 PROTEIN-RELATED"/>
    <property type="match status" value="1"/>
</dbReference>
<evidence type="ECO:0000313" key="4">
    <source>
        <dbReference type="Proteomes" id="UP001231189"/>
    </source>
</evidence>
<name>A0AAD8SLN5_LOLMU</name>
<dbReference type="InterPro" id="IPR036047">
    <property type="entry name" value="F-box-like_dom_sf"/>
</dbReference>
<dbReference type="SUPFAM" id="SSF81383">
    <property type="entry name" value="F-box domain"/>
    <property type="match status" value="1"/>
</dbReference>
<dbReference type="AlphaFoldDB" id="A0AAD8SLN5"/>
<organism evidence="3 4">
    <name type="scientific">Lolium multiflorum</name>
    <name type="common">Italian ryegrass</name>
    <name type="synonym">Lolium perenne subsp. multiflorum</name>
    <dbReference type="NCBI Taxonomy" id="4521"/>
    <lineage>
        <taxon>Eukaryota</taxon>
        <taxon>Viridiplantae</taxon>
        <taxon>Streptophyta</taxon>
        <taxon>Embryophyta</taxon>
        <taxon>Tracheophyta</taxon>
        <taxon>Spermatophyta</taxon>
        <taxon>Magnoliopsida</taxon>
        <taxon>Liliopsida</taxon>
        <taxon>Poales</taxon>
        <taxon>Poaceae</taxon>
        <taxon>BOP clade</taxon>
        <taxon>Pooideae</taxon>
        <taxon>Poodae</taxon>
        <taxon>Poeae</taxon>
        <taxon>Poeae Chloroplast Group 2 (Poeae type)</taxon>
        <taxon>Loliodinae</taxon>
        <taxon>Loliinae</taxon>
        <taxon>Lolium</taxon>
    </lineage>
</organism>
<accession>A0AAD8SLN5</accession>
<feature type="compositionally biased region" description="Basic and acidic residues" evidence="1">
    <location>
        <begin position="465"/>
        <end position="481"/>
    </location>
</feature>
<feature type="domain" description="F-box" evidence="2">
    <location>
        <begin position="11"/>
        <end position="51"/>
    </location>
</feature>
<evidence type="ECO:0000313" key="3">
    <source>
        <dbReference type="EMBL" id="KAK1653668.1"/>
    </source>
</evidence>
<dbReference type="Proteomes" id="UP001231189">
    <property type="component" value="Unassembled WGS sequence"/>
</dbReference>
<keyword evidence="4" id="KW-1185">Reference proteome</keyword>
<comment type="caution">
    <text evidence="3">The sequence shown here is derived from an EMBL/GenBank/DDBJ whole genome shotgun (WGS) entry which is preliminary data.</text>
</comment>
<sequence length="615" mass="70853">MEPEHANGICFPYDVLIDVLRRLPVRALAVCQCVCRAWRGIVDAHTLLFPREFGGIFAAYYGYDPDFALFAPPAASRDGADQPPSYRRLFSVDLFSNVQQHCNGLFLVTGHQEFRPVLVPSVYNPATSRYARLPRPPGPWPCSVEGMFLAFDPAVSRHHEVIFLRTENLTPRQIRRQRQRHIQIQDKGPSWIDLEDPFLRDLFEEEQLSQEEEHQHEPHAEEPCQINLGHPFLHNLFGKEQTPNEEQHESHSRDEEPAGSASYESNVPGVEVPKEKVLHGLVFSSQTGQWKRQEFTPGRCAPADLYDVVTAPRGEAERTWWSVEYCRGSLYVHCHSGILMILHCSEGTYDMVQLPVQPDKLEYLYRSELPRRCITSYERRIRYVVLNMSQLQVWELAELVDGQLGWTLVHEVDLEEHESKIYHIRKQSRMQPRITWKVVVESGEDLVSLFGHGSNKKINVDGDDETKKNVEEGKDGGIEEENKLEDEEDEEQDNAKETQGEEEEEQHSDGDEASECSHGSWDSNDHNFINFDNDAIAIPALVWDCGCSIVGFHPYKDVLLLKFSDTVVAYHLKTSRMQYLGYIYPKQYHQHARDVHAMFPYRPCYIDALPPRRTS</sequence>
<dbReference type="Gene3D" id="1.20.1280.50">
    <property type="match status" value="1"/>
</dbReference>
<feature type="region of interest" description="Disordered" evidence="1">
    <location>
        <begin position="458"/>
        <end position="519"/>
    </location>
</feature>
<feature type="region of interest" description="Disordered" evidence="1">
    <location>
        <begin position="241"/>
        <end position="266"/>
    </location>
</feature>
<dbReference type="EMBL" id="JAUUTY010000004">
    <property type="protein sequence ID" value="KAK1653668.1"/>
    <property type="molecule type" value="Genomic_DNA"/>
</dbReference>
<gene>
    <name evidence="3" type="ORF">QYE76_071473</name>
</gene>
<feature type="compositionally biased region" description="Acidic residues" evidence="1">
    <location>
        <begin position="500"/>
        <end position="514"/>
    </location>
</feature>
<protein>
    <recommendedName>
        <fullName evidence="2">F-box domain-containing protein</fullName>
    </recommendedName>
</protein>
<evidence type="ECO:0000259" key="2">
    <source>
        <dbReference type="SMART" id="SM00256"/>
    </source>
</evidence>
<evidence type="ECO:0000256" key="1">
    <source>
        <dbReference type="SAM" id="MobiDB-lite"/>
    </source>
</evidence>